<dbReference type="Proteomes" id="UP000738349">
    <property type="component" value="Unassembled WGS sequence"/>
</dbReference>
<dbReference type="AlphaFoldDB" id="A0A9P9J2L4"/>
<dbReference type="Gene3D" id="2.120.10.30">
    <property type="entry name" value="TolB, C-terminal domain"/>
    <property type="match status" value="1"/>
</dbReference>
<dbReference type="PANTHER" id="PTHR47064">
    <property type="entry name" value="PUTATIVE (AFU_ORTHOLOGUE AFUA_1G08990)-RELATED"/>
    <property type="match status" value="1"/>
</dbReference>
<keyword evidence="3" id="KW-1185">Reference proteome</keyword>
<gene>
    <name evidence="2" type="ORF">EDB81DRAFT_654623</name>
</gene>
<dbReference type="InterPro" id="IPR011042">
    <property type="entry name" value="6-blade_b-propeller_TolB-like"/>
</dbReference>
<sequence length="180" mass="19915">ANGGINYQDGILDQVYQLRPSLPNMVYRYDPAAKSIRAVADGFGRSNGICFSPEKKTVYITDTDQTLHRFMFLTSCSYAFDLTYRHGQPFLVNRRLFALADTGIPDSIKCNTAGNVYSGCADGVNAWSPGGLLWGKIVIPGGVTNLCFGRNGQLFALNEHRLWLAWLDYSAKGDLAKYID</sequence>
<reference evidence="2" key="1">
    <citation type="journal article" date="2021" name="Nat. Commun.">
        <title>Genetic determinants of endophytism in the Arabidopsis root mycobiome.</title>
        <authorList>
            <person name="Mesny F."/>
            <person name="Miyauchi S."/>
            <person name="Thiergart T."/>
            <person name="Pickel B."/>
            <person name="Atanasova L."/>
            <person name="Karlsson M."/>
            <person name="Huettel B."/>
            <person name="Barry K.W."/>
            <person name="Haridas S."/>
            <person name="Chen C."/>
            <person name="Bauer D."/>
            <person name="Andreopoulos W."/>
            <person name="Pangilinan J."/>
            <person name="LaButti K."/>
            <person name="Riley R."/>
            <person name="Lipzen A."/>
            <person name="Clum A."/>
            <person name="Drula E."/>
            <person name="Henrissat B."/>
            <person name="Kohler A."/>
            <person name="Grigoriev I.V."/>
            <person name="Martin F.M."/>
            <person name="Hacquard S."/>
        </authorList>
    </citation>
    <scope>NUCLEOTIDE SEQUENCE</scope>
    <source>
        <strain evidence="2">MPI-CAGE-AT-0147</strain>
    </source>
</reference>
<evidence type="ECO:0000313" key="3">
    <source>
        <dbReference type="Proteomes" id="UP000738349"/>
    </source>
</evidence>
<evidence type="ECO:0000313" key="2">
    <source>
        <dbReference type="EMBL" id="KAH7140956.1"/>
    </source>
</evidence>
<dbReference type="SUPFAM" id="SSF63829">
    <property type="entry name" value="Calcium-dependent phosphotriesterase"/>
    <property type="match status" value="1"/>
</dbReference>
<dbReference type="InterPro" id="IPR052988">
    <property type="entry name" value="Oryzine_lactonohydrolase"/>
</dbReference>
<feature type="domain" description="SMP-30/Gluconolactonase/LRE-like region" evidence="1">
    <location>
        <begin position="24"/>
        <end position="151"/>
    </location>
</feature>
<dbReference type="OrthoDB" id="423498at2759"/>
<dbReference type="PANTHER" id="PTHR47064:SF2">
    <property type="entry name" value="SMP-30_GLUCONOLACTONASE_LRE-LIKE REGION DOMAIN-CONTAINING PROTEIN-RELATED"/>
    <property type="match status" value="1"/>
</dbReference>
<protein>
    <recommendedName>
        <fullName evidence="1">SMP-30/Gluconolactonase/LRE-like region domain-containing protein</fullName>
    </recommendedName>
</protein>
<proteinExistence type="predicted"/>
<dbReference type="InterPro" id="IPR013658">
    <property type="entry name" value="SGL"/>
</dbReference>
<organism evidence="2 3">
    <name type="scientific">Dactylonectria macrodidyma</name>
    <dbReference type="NCBI Taxonomy" id="307937"/>
    <lineage>
        <taxon>Eukaryota</taxon>
        <taxon>Fungi</taxon>
        <taxon>Dikarya</taxon>
        <taxon>Ascomycota</taxon>
        <taxon>Pezizomycotina</taxon>
        <taxon>Sordariomycetes</taxon>
        <taxon>Hypocreomycetidae</taxon>
        <taxon>Hypocreales</taxon>
        <taxon>Nectriaceae</taxon>
        <taxon>Dactylonectria</taxon>
    </lineage>
</organism>
<name>A0A9P9J2L4_9HYPO</name>
<dbReference type="EMBL" id="JAGMUV010000011">
    <property type="protein sequence ID" value="KAH7140956.1"/>
    <property type="molecule type" value="Genomic_DNA"/>
</dbReference>
<accession>A0A9P9J2L4</accession>
<comment type="caution">
    <text evidence="2">The sequence shown here is derived from an EMBL/GenBank/DDBJ whole genome shotgun (WGS) entry which is preliminary data.</text>
</comment>
<feature type="non-terminal residue" evidence="2">
    <location>
        <position position="180"/>
    </location>
</feature>
<evidence type="ECO:0000259" key="1">
    <source>
        <dbReference type="Pfam" id="PF08450"/>
    </source>
</evidence>
<dbReference type="Pfam" id="PF08450">
    <property type="entry name" value="SGL"/>
    <property type="match status" value="1"/>
</dbReference>